<name>A0A1E4RH25_9ASCO</name>
<dbReference type="Proteomes" id="UP000095085">
    <property type="component" value="Unassembled WGS sequence"/>
</dbReference>
<evidence type="ECO:0000256" key="2">
    <source>
        <dbReference type="ARBA" id="ARBA00006150"/>
    </source>
</evidence>
<keyword evidence="4" id="KW-0926">Vacuole</keyword>
<dbReference type="InterPro" id="IPR050278">
    <property type="entry name" value="Serine_Prot_S9B/DPPIV"/>
</dbReference>
<evidence type="ECO:0000256" key="8">
    <source>
        <dbReference type="ARBA" id="ARBA00022825"/>
    </source>
</evidence>
<evidence type="ECO:0000256" key="6">
    <source>
        <dbReference type="ARBA" id="ARBA00022692"/>
    </source>
</evidence>
<dbReference type="AlphaFoldDB" id="A0A1E4RH25"/>
<evidence type="ECO:0000256" key="12">
    <source>
        <dbReference type="ARBA" id="ARBA00023180"/>
    </source>
</evidence>
<evidence type="ECO:0000313" key="17">
    <source>
        <dbReference type="EMBL" id="ODV66415.1"/>
    </source>
</evidence>
<dbReference type="GO" id="GO:0000329">
    <property type="term" value="C:fungal-type vacuole membrane"/>
    <property type="evidence" value="ECO:0007669"/>
    <property type="project" value="EnsemblFungi"/>
</dbReference>
<feature type="compositionally biased region" description="Basic and acidic residues" evidence="13">
    <location>
        <begin position="17"/>
        <end position="26"/>
    </location>
</feature>
<evidence type="ECO:0000256" key="4">
    <source>
        <dbReference type="ARBA" id="ARBA00022554"/>
    </source>
</evidence>
<comment type="subcellular location">
    <subcellularLocation>
        <location evidence="1">Vacuole membrane</location>
        <topology evidence="1">Single-pass type II membrane protein</topology>
    </subcellularLocation>
</comment>
<dbReference type="InterPro" id="IPR029058">
    <property type="entry name" value="AB_hydrolase_fold"/>
</dbReference>
<evidence type="ECO:0000256" key="7">
    <source>
        <dbReference type="ARBA" id="ARBA00022801"/>
    </source>
</evidence>
<dbReference type="Gene3D" id="2.140.10.30">
    <property type="entry name" value="Dipeptidylpeptidase IV, N-terminal domain"/>
    <property type="match status" value="1"/>
</dbReference>
<dbReference type="EMBL" id="KV454542">
    <property type="protein sequence ID" value="ODV66415.1"/>
    <property type="molecule type" value="Genomic_DNA"/>
</dbReference>
<proteinExistence type="inferred from homology"/>
<dbReference type="InterPro" id="IPR001375">
    <property type="entry name" value="Peptidase_S9_cat"/>
</dbReference>
<dbReference type="RefSeq" id="XP_020075482.1">
    <property type="nucleotide sequence ID" value="XM_020218841.1"/>
</dbReference>
<dbReference type="Pfam" id="PF00326">
    <property type="entry name" value="Peptidase_S9"/>
    <property type="match status" value="1"/>
</dbReference>
<dbReference type="GO" id="GO:0008239">
    <property type="term" value="F:dipeptidyl-peptidase activity"/>
    <property type="evidence" value="ECO:0007669"/>
    <property type="project" value="EnsemblFungi"/>
</dbReference>
<keyword evidence="11 14" id="KW-0472">Membrane</keyword>
<keyword evidence="10 14" id="KW-1133">Transmembrane helix</keyword>
<keyword evidence="8" id="KW-0720">Serine protease</keyword>
<gene>
    <name evidence="17" type="ORF">HYPBUDRAFT_111650</name>
</gene>
<feature type="domain" description="Peptidase S9 prolyl oligopeptidase catalytic" evidence="15">
    <location>
        <begin position="652"/>
        <end position="862"/>
    </location>
</feature>
<dbReference type="PANTHER" id="PTHR11731:SF200">
    <property type="entry name" value="DIPEPTIDYL PEPTIDASE 10, ISOFORM B"/>
    <property type="match status" value="1"/>
</dbReference>
<dbReference type="GO" id="GO:0004177">
    <property type="term" value="F:aminopeptidase activity"/>
    <property type="evidence" value="ECO:0007669"/>
    <property type="project" value="UniProtKB-KW"/>
</dbReference>
<feature type="region of interest" description="Disordered" evidence="13">
    <location>
        <begin position="1"/>
        <end position="26"/>
    </location>
</feature>
<reference evidence="18" key="1">
    <citation type="submission" date="2016-05" db="EMBL/GenBank/DDBJ databases">
        <title>Comparative genomics of biotechnologically important yeasts.</title>
        <authorList>
            <consortium name="DOE Joint Genome Institute"/>
            <person name="Riley R."/>
            <person name="Haridas S."/>
            <person name="Wolfe K.H."/>
            <person name="Lopes M.R."/>
            <person name="Hittinger C.T."/>
            <person name="Goker M."/>
            <person name="Salamov A."/>
            <person name="Wisecaver J."/>
            <person name="Long T.M."/>
            <person name="Aerts A.L."/>
            <person name="Barry K."/>
            <person name="Choi C."/>
            <person name="Clum A."/>
            <person name="Coughlan A.Y."/>
            <person name="Deshpande S."/>
            <person name="Douglass A.P."/>
            <person name="Hanson S.J."/>
            <person name="Klenk H.-P."/>
            <person name="Labutti K."/>
            <person name="Lapidus A."/>
            <person name="Lindquist E."/>
            <person name="Lipzen A."/>
            <person name="Meier-Kolthoff J.P."/>
            <person name="Ohm R.A."/>
            <person name="Otillar R.P."/>
            <person name="Pangilinan J."/>
            <person name="Peng Y."/>
            <person name="Rokas A."/>
            <person name="Rosa C.A."/>
            <person name="Scheuner C."/>
            <person name="Sibirny A.A."/>
            <person name="Slot J.C."/>
            <person name="Stielow J.B."/>
            <person name="Sun H."/>
            <person name="Kurtzman C.P."/>
            <person name="Blackwell M."/>
            <person name="Grigoriev I.V."/>
            <person name="Jeffries T.W."/>
        </authorList>
    </citation>
    <scope>NUCLEOTIDE SEQUENCE [LARGE SCALE GENOMIC DNA]</scope>
    <source>
        <strain evidence="18">NRRL Y-1933</strain>
    </source>
</reference>
<evidence type="ECO:0000256" key="11">
    <source>
        <dbReference type="ARBA" id="ARBA00023136"/>
    </source>
</evidence>
<dbReference type="PANTHER" id="PTHR11731">
    <property type="entry name" value="PROTEASE FAMILY S9B,C DIPEPTIDYL-PEPTIDASE IV-RELATED"/>
    <property type="match status" value="1"/>
</dbReference>
<dbReference type="STRING" id="984485.A0A1E4RH25"/>
<keyword evidence="3" id="KW-0031">Aminopeptidase</keyword>
<evidence type="ECO:0000256" key="13">
    <source>
        <dbReference type="SAM" id="MobiDB-lite"/>
    </source>
</evidence>
<feature type="domain" description="Dipeptidylpeptidase IV N-terminal" evidence="16">
    <location>
        <begin position="192"/>
        <end position="561"/>
    </location>
</feature>
<protein>
    <recommendedName>
        <fullName evidence="19">Dipeptidyl aminopeptidase B</fullName>
    </recommendedName>
</protein>
<evidence type="ECO:0000256" key="5">
    <source>
        <dbReference type="ARBA" id="ARBA00022670"/>
    </source>
</evidence>
<dbReference type="Gene3D" id="3.40.50.1820">
    <property type="entry name" value="alpha/beta hydrolase"/>
    <property type="match status" value="1"/>
</dbReference>
<dbReference type="OrthoDB" id="16520at2759"/>
<dbReference type="GeneID" id="30993391"/>
<evidence type="ECO:0000256" key="10">
    <source>
        <dbReference type="ARBA" id="ARBA00022989"/>
    </source>
</evidence>
<dbReference type="GO" id="GO:0004252">
    <property type="term" value="F:serine-type endopeptidase activity"/>
    <property type="evidence" value="ECO:0007669"/>
    <property type="project" value="InterPro"/>
</dbReference>
<dbReference type="InterPro" id="IPR002471">
    <property type="entry name" value="Pept_S9_AS"/>
</dbReference>
<keyword evidence="18" id="KW-1185">Reference proteome</keyword>
<comment type="similarity">
    <text evidence="2">Belongs to the peptidase S9B family.</text>
</comment>
<dbReference type="SUPFAM" id="SSF82171">
    <property type="entry name" value="DPP6 N-terminal domain-like"/>
    <property type="match status" value="1"/>
</dbReference>
<evidence type="ECO:0000259" key="16">
    <source>
        <dbReference type="Pfam" id="PF00930"/>
    </source>
</evidence>
<evidence type="ECO:0000256" key="9">
    <source>
        <dbReference type="ARBA" id="ARBA00022968"/>
    </source>
</evidence>
<dbReference type="GO" id="GO:0006508">
    <property type="term" value="P:proteolysis"/>
    <property type="evidence" value="ECO:0007669"/>
    <property type="project" value="UniProtKB-KW"/>
</dbReference>
<keyword evidence="12" id="KW-0325">Glycoprotein</keyword>
<keyword evidence="6 14" id="KW-0812">Transmembrane</keyword>
<evidence type="ECO:0000259" key="15">
    <source>
        <dbReference type="Pfam" id="PF00326"/>
    </source>
</evidence>
<organism evidence="17 18">
    <name type="scientific">Hyphopichia burtonii NRRL Y-1933</name>
    <dbReference type="NCBI Taxonomy" id="984485"/>
    <lineage>
        <taxon>Eukaryota</taxon>
        <taxon>Fungi</taxon>
        <taxon>Dikarya</taxon>
        <taxon>Ascomycota</taxon>
        <taxon>Saccharomycotina</taxon>
        <taxon>Pichiomycetes</taxon>
        <taxon>Debaryomycetaceae</taxon>
        <taxon>Hyphopichia</taxon>
    </lineage>
</organism>
<evidence type="ECO:0000256" key="14">
    <source>
        <dbReference type="SAM" id="Phobius"/>
    </source>
</evidence>
<sequence length="865" mass="98637">MSPSKYDKAHGQASKYTRGDSSDNEEKTYGYGSRISYLNLKNIFYIGSILAIIIWGSSFLIMTITNLKSVTSINTSVIEEYLKKNSPPLNTQNDHKIFPNSIAFDSGDKIPLNFSATRSGKFTPNFKQLQWIKEPESISNDKGTFVLTERVNDQTRYLIKSIVDETYEKVLYNDSSFVYAHNLYNIDDLIASPDLTKAILKTNTTKNWRHSSIALYWVLDVSTNNIEPLYNVKDKVAVTNWSPTSSHIAFVYENNVYIKSLNNKLEITQVTFDGSENIFYGKPDWVYEEEVFGTDLALWWSPDGSKITFLKTNDTSVPDFTLSYYVQSGYEDYPEISKIKYPKAGYPNPIVDIIIYDLKGLEEISSTQFKSNQIKDKLITEVVWVSNNNILVKTTNRASDLLEIFLINSDSNDAKLIRSHKAEGSWFEITSNTLFIPKNESLGRENDGYIDTVVLDGYNHLAYFSPPTNPNGIILTKGKWEVINGVSSFDNIKNNIFFTGTLKSSIERHIYSVNLLEAIANTKDLPNINNITDTSKDGWYSGSFSSGSRYLLLYYDGPNVPNQKLVDLHNFKFLQTIESNNELNNNLQKYQIPKVRYSVIEIGTDAKTGEKIKANAVETLPLNFNPKYKYPVLFFVYGGPGSQLVTKEFSISFSSVVAAELNAIVVTVDGRGTGYNNHHEKLGSDYKFIVRDQLGHYEPIDQIAAAKIWRDKSYVDPDRIAIWGWSYGGFLTLKTLETDSIDHVFSFGVSIAPVTKWKLYDSIYTERYLREPKENPIGYETASINNLTNFNNVNRFLIMHGSGDDNVHFQNSLKLLDEFNLEGIENFDFMVFPDSDHSIRYHNGNIVVYDRILTWLRKAFNNEFH</sequence>
<dbReference type="GO" id="GO:0005886">
    <property type="term" value="C:plasma membrane"/>
    <property type="evidence" value="ECO:0007669"/>
    <property type="project" value="TreeGrafter"/>
</dbReference>
<accession>A0A1E4RH25</accession>
<keyword evidence="7" id="KW-0378">Hydrolase</keyword>
<evidence type="ECO:0000256" key="3">
    <source>
        <dbReference type="ARBA" id="ARBA00022438"/>
    </source>
</evidence>
<feature type="compositionally biased region" description="Basic and acidic residues" evidence="13">
    <location>
        <begin position="1"/>
        <end position="10"/>
    </location>
</feature>
<dbReference type="Pfam" id="PF00930">
    <property type="entry name" value="DPPIV_N"/>
    <property type="match status" value="1"/>
</dbReference>
<feature type="transmembrane region" description="Helical" evidence="14">
    <location>
        <begin position="43"/>
        <end position="64"/>
    </location>
</feature>
<dbReference type="FunFam" id="3.40.50.1820:FF:000003">
    <property type="entry name" value="Dipeptidyl peptidase 4"/>
    <property type="match status" value="1"/>
</dbReference>
<dbReference type="InterPro" id="IPR002469">
    <property type="entry name" value="Peptidase_S9B_N"/>
</dbReference>
<dbReference type="SUPFAM" id="SSF53474">
    <property type="entry name" value="alpha/beta-Hydrolases"/>
    <property type="match status" value="1"/>
</dbReference>
<dbReference type="PROSITE" id="PS00708">
    <property type="entry name" value="PRO_ENDOPEP_SER"/>
    <property type="match status" value="1"/>
</dbReference>
<evidence type="ECO:0000313" key="18">
    <source>
        <dbReference type="Proteomes" id="UP000095085"/>
    </source>
</evidence>
<evidence type="ECO:0008006" key="19">
    <source>
        <dbReference type="Google" id="ProtNLM"/>
    </source>
</evidence>
<evidence type="ECO:0000256" key="1">
    <source>
        <dbReference type="ARBA" id="ARBA00004576"/>
    </source>
</evidence>
<keyword evidence="9" id="KW-0735">Signal-anchor</keyword>
<keyword evidence="5" id="KW-0645">Protease</keyword>